<dbReference type="GO" id="GO:0032977">
    <property type="term" value="F:membrane insertase activity"/>
    <property type="evidence" value="ECO:0007669"/>
    <property type="project" value="InterPro"/>
</dbReference>
<evidence type="ECO:0000256" key="12">
    <source>
        <dbReference type="ARBA" id="ARBA00033342"/>
    </source>
</evidence>
<sequence length="601" mass="67375">MDRNTIIGLLLIVGMLLGYQFLMPEEKPQPQKPQQMGVPKKNVSTAATLDTAALGSFSSAAKGTSQEVVLENKDVRVTFSTQGGRIKEVLLKNYKTYDQKPLYLFDEKGSRLGLELPNGSGKVDASQLFFTTTDQSQVVAENGSGTVAFTLQLASGQTIEQRYTLPGKGFTLGYDLNAKNFGGNARLFWSHTIDRTEKDVNKLRNESTINYLTTDESFDHLSQNSSGTEEQTLEEPVKWLSFKQMYFVSGLVGEGTNLSGVKLKSTAFPDNNEENLKTLEAEVQLPAADLAAGKGKFKLYFGPNDYQLTTQVAPDFNENVYLGYAFLKPVNRYVFVPLFNLLGGFISNYGVLIFVLVFIIKLILTPLTYKSYISMAKMRVLQPELAALKEKIGDDDAQKMQQEQMKLYQQVGVNPLSGCVPQLLTLPILMSVFFLFPNLIELRQQPFLWTNDLSSYDDLIKFGFSLPILGNHISLFTVMMTGSSILFAYYNNQTTVSTPGPVDYRTLGYIMPLVFFFIMNSFPAGLAWYYLVSNLITIGQQQLIKRFVDEDKIKAILEENRRKISSGEKKKSKFSEMLEKQLKAAEEAKKQAEAQANKKKK</sequence>
<dbReference type="NCBIfam" id="NF002356">
    <property type="entry name" value="PRK01318.2-3"/>
    <property type="match status" value="1"/>
</dbReference>
<comment type="similarity">
    <text evidence="2 13">Belongs to the OXA1/ALB3/YidC family. Type 1 subfamily.</text>
</comment>
<dbReference type="Proteomes" id="UP000239590">
    <property type="component" value="Unassembled WGS sequence"/>
</dbReference>
<dbReference type="InterPro" id="IPR028055">
    <property type="entry name" value="YidC/Oxa/ALB_C"/>
</dbReference>
<dbReference type="Gene3D" id="2.70.98.90">
    <property type="match status" value="1"/>
</dbReference>
<gene>
    <name evidence="13" type="primary">yidC</name>
    <name evidence="17" type="ORF">C5O19_07675</name>
</gene>
<accession>A0A2S7IP64</accession>
<dbReference type="NCBIfam" id="TIGR03593">
    <property type="entry name" value="yidC_nterm"/>
    <property type="match status" value="1"/>
</dbReference>
<evidence type="ECO:0000256" key="8">
    <source>
        <dbReference type="ARBA" id="ARBA00022989"/>
    </source>
</evidence>
<name>A0A2S7IP64_9BACT</name>
<dbReference type="InterPro" id="IPR038221">
    <property type="entry name" value="YidC_periplasmic_sf"/>
</dbReference>
<evidence type="ECO:0000313" key="17">
    <source>
        <dbReference type="EMBL" id="PQA59517.1"/>
    </source>
</evidence>
<evidence type="ECO:0000256" key="4">
    <source>
        <dbReference type="ARBA" id="ARBA00022448"/>
    </source>
</evidence>
<dbReference type="CDD" id="cd19961">
    <property type="entry name" value="EcYidC-like_peri"/>
    <property type="match status" value="1"/>
</dbReference>
<evidence type="ECO:0000256" key="13">
    <source>
        <dbReference type="HAMAP-Rule" id="MF_01810"/>
    </source>
</evidence>
<dbReference type="PRINTS" id="PR00701">
    <property type="entry name" value="60KDINNERMP"/>
</dbReference>
<dbReference type="HAMAP" id="MF_01810">
    <property type="entry name" value="YidC_type1"/>
    <property type="match status" value="1"/>
</dbReference>
<dbReference type="InterPro" id="IPR001708">
    <property type="entry name" value="YidC/ALB3/OXA1/COX18"/>
</dbReference>
<evidence type="ECO:0000256" key="14">
    <source>
        <dbReference type="SAM" id="Coils"/>
    </source>
</evidence>
<feature type="domain" description="Membrane insertase YidC N-terminal" evidence="16">
    <location>
        <begin position="68"/>
        <end position="325"/>
    </location>
</feature>
<keyword evidence="14" id="KW-0175">Coiled coil</keyword>
<feature type="transmembrane region" description="Helical" evidence="13">
    <location>
        <begin position="338"/>
        <end position="364"/>
    </location>
</feature>
<protein>
    <recommendedName>
        <fullName evidence="3 13">Membrane protein insertase YidC</fullName>
    </recommendedName>
    <alternativeName>
        <fullName evidence="12 13">Foldase YidC</fullName>
    </alternativeName>
    <alternativeName>
        <fullName evidence="11 13">Membrane integrase YidC</fullName>
    </alternativeName>
    <alternativeName>
        <fullName evidence="13">Membrane protein YidC</fullName>
    </alternativeName>
</protein>
<keyword evidence="6 13" id="KW-0812">Transmembrane</keyword>
<comment type="function">
    <text evidence="13">Required for the insertion and/or proper folding and/or complex formation of integral membrane proteins into the membrane. Involved in integration of membrane proteins that insert both dependently and independently of the Sec translocase complex, as well as at least some lipoproteins. Aids folding of multispanning membrane proteins.</text>
</comment>
<comment type="caution">
    <text evidence="17">The sequence shown here is derived from an EMBL/GenBank/DDBJ whole genome shotgun (WGS) entry which is preliminary data.</text>
</comment>
<evidence type="ECO:0000313" key="18">
    <source>
        <dbReference type="Proteomes" id="UP000239590"/>
    </source>
</evidence>
<keyword evidence="8 13" id="KW-1133">Transmembrane helix</keyword>
<dbReference type="EMBL" id="PTRA01000001">
    <property type="protein sequence ID" value="PQA59517.1"/>
    <property type="molecule type" value="Genomic_DNA"/>
</dbReference>
<dbReference type="GO" id="GO:0015031">
    <property type="term" value="P:protein transport"/>
    <property type="evidence" value="ECO:0007669"/>
    <property type="project" value="UniProtKB-KW"/>
</dbReference>
<evidence type="ECO:0000259" key="15">
    <source>
        <dbReference type="Pfam" id="PF02096"/>
    </source>
</evidence>
<keyword evidence="7 13" id="KW-0653">Protein transport</keyword>
<feature type="domain" description="Membrane insertase YidC/Oxa/ALB C-terminal" evidence="15">
    <location>
        <begin position="349"/>
        <end position="546"/>
    </location>
</feature>
<dbReference type="Pfam" id="PF14849">
    <property type="entry name" value="YidC_periplas"/>
    <property type="match status" value="1"/>
</dbReference>
<keyword evidence="4 13" id="KW-0813">Transport</keyword>
<evidence type="ECO:0000256" key="1">
    <source>
        <dbReference type="ARBA" id="ARBA00004429"/>
    </source>
</evidence>
<dbReference type="AlphaFoldDB" id="A0A2S7IP64"/>
<feature type="transmembrane region" description="Helical" evidence="13">
    <location>
        <begin position="462"/>
        <end position="489"/>
    </location>
</feature>
<dbReference type="PANTHER" id="PTHR12428:SF65">
    <property type="entry name" value="CYTOCHROME C OXIDASE ASSEMBLY PROTEIN COX18, MITOCHONDRIAL"/>
    <property type="match status" value="1"/>
</dbReference>
<comment type="subcellular location">
    <subcellularLocation>
        <location evidence="1">Cell inner membrane</location>
        <topology evidence="1">Multi-pass membrane protein</topology>
    </subcellularLocation>
    <subcellularLocation>
        <location evidence="13">Cell membrane</location>
        <topology evidence="13">Multi-pass membrane protein</topology>
    </subcellularLocation>
</comment>
<evidence type="ECO:0000256" key="5">
    <source>
        <dbReference type="ARBA" id="ARBA00022475"/>
    </source>
</evidence>
<evidence type="ECO:0000256" key="11">
    <source>
        <dbReference type="ARBA" id="ARBA00033245"/>
    </source>
</evidence>
<dbReference type="GO" id="GO:0005886">
    <property type="term" value="C:plasma membrane"/>
    <property type="evidence" value="ECO:0007669"/>
    <property type="project" value="UniProtKB-SubCell"/>
</dbReference>
<evidence type="ECO:0000256" key="2">
    <source>
        <dbReference type="ARBA" id="ARBA00010527"/>
    </source>
</evidence>
<keyword evidence="18" id="KW-1185">Reference proteome</keyword>
<dbReference type="PANTHER" id="PTHR12428">
    <property type="entry name" value="OXA1"/>
    <property type="match status" value="1"/>
</dbReference>
<keyword evidence="9 13" id="KW-0472">Membrane</keyword>
<keyword evidence="10 13" id="KW-0143">Chaperone</keyword>
<organism evidence="17 18">
    <name type="scientific">Siphonobacter curvatus</name>
    <dbReference type="NCBI Taxonomy" id="2094562"/>
    <lineage>
        <taxon>Bacteria</taxon>
        <taxon>Pseudomonadati</taxon>
        <taxon>Bacteroidota</taxon>
        <taxon>Cytophagia</taxon>
        <taxon>Cytophagales</taxon>
        <taxon>Cytophagaceae</taxon>
        <taxon>Siphonobacter</taxon>
    </lineage>
</organism>
<proteinExistence type="inferred from homology"/>
<comment type="subunit">
    <text evidence="13">Interacts with the Sec translocase complex via SecD. Specifically interacts with transmembrane segments of nascent integral membrane proteins during membrane integration.</text>
</comment>
<feature type="transmembrane region" description="Helical" evidence="13">
    <location>
        <begin position="509"/>
        <end position="532"/>
    </location>
</feature>
<dbReference type="Pfam" id="PF02096">
    <property type="entry name" value="60KD_IMP"/>
    <property type="match status" value="1"/>
</dbReference>
<dbReference type="GO" id="GO:0051205">
    <property type="term" value="P:protein insertion into membrane"/>
    <property type="evidence" value="ECO:0007669"/>
    <property type="project" value="TreeGrafter"/>
</dbReference>
<evidence type="ECO:0000256" key="3">
    <source>
        <dbReference type="ARBA" id="ARBA00015325"/>
    </source>
</evidence>
<evidence type="ECO:0000256" key="10">
    <source>
        <dbReference type="ARBA" id="ARBA00023186"/>
    </source>
</evidence>
<dbReference type="InterPro" id="IPR019998">
    <property type="entry name" value="Membr_insert_YidC"/>
</dbReference>
<evidence type="ECO:0000256" key="6">
    <source>
        <dbReference type="ARBA" id="ARBA00022692"/>
    </source>
</evidence>
<evidence type="ECO:0000256" key="9">
    <source>
        <dbReference type="ARBA" id="ARBA00023136"/>
    </source>
</evidence>
<feature type="coiled-coil region" evidence="14">
    <location>
        <begin position="571"/>
        <end position="598"/>
    </location>
</feature>
<keyword evidence="5 13" id="KW-1003">Cell membrane</keyword>
<feature type="transmembrane region" description="Helical" evidence="13">
    <location>
        <begin position="6"/>
        <end position="22"/>
    </location>
</feature>
<dbReference type="CDD" id="cd20070">
    <property type="entry name" value="5TM_YidC_Alb3"/>
    <property type="match status" value="1"/>
</dbReference>
<evidence type="ECO:0000256" key="7">
    <source>
        <dbReference type="ARBA" id="ARBA00022927"/>
    </source>
</evidence>
<dbReference type="InterPro" id="IPR047196">
    <property type="entry name" value="YidC_ALB_C"/>
</dbReference>
<dbReference type="NCBIfam" id="TIGR03592">
    <property type="entry name" value="yidC_oxa1_cterm"/>
    <property type="match status" value="1"/>
</dbReference>
<dbReference type="OrthoDB" id="9780552at2"/>
<reference evidence="18" key="1">
    <citation type="submission" date="2018-02" db="EMBL/GenBank/DDBJ databases">
        <title>Genome sequencing of Solimonas sp. HR-BB.</title>
        <authorList>
            <person name="Lee Y."/>
            <person name="Jeon C.O."/>
        </authorList>
    </citation>
    <scope>NUCLEOTIDE SEQUENCE [LARGE SCALE GENOMIC DNA]</scope>
    <source>
        <strain evidence="18">HR-U</strain>
    </source>
</reference>
<dbReference type="RefSeq" id="WP_104711066.1">
    <property type="nucleotide sequence ID" value="NZ_PTRA01000001.1"/>
</dbReference>
<dbReference type="InterPro" id="IPR028053">
    <property type="entry name" value="Membr_insert_YidC_N"/>
</dbReference>
<evidence type="ECO:0000259" key="16">
    <source>
        <dbReference type="Pfam" id="PF14849"/>
    </source>
</evidence>